<dbReference type="Proteomes" id="UP001187471">
    <property type="component" value="Unassembled WGS sequence"/>
</dbReference>
<evidence type="ECO:0000313" key="4">
    <source>
        <dbReference type="Proteomes" id="UP001187471"/>
    </source>
</evidence>
<dbReference type="SMART" id="SM00856">
    <property type="entry name" value="PMEI"/>
    <property type="match status" value="1"/>
</dbReference>
<keyword evidence="4" id="KW-1185">Reference proteome</keyword>
<accession>A0AA88QRH1</accession>
<dbReference type="PANTHER" id="PTHR31080:SF87">
    <property type="entry name" value="PECTINESTERASE INHIBITOR 7"/>
    <property type="match status" value="1"/>
</dbReference>
<dbReference type="Gene3D" id="1.20.140.40">
    <property type="entry name" value="Invertase/pectin methylesterase inhibitor family protein"/>
    <property type="match status" value="1"/>
</dbReference>
<dbReference type="InterPro" id="IPR006501">
    <property type="entry name" value="Pectinesterase_inhib_dom"/>
</dbReference>
<sequence length="230" mass="24895">MDPQSHVPALYKYNHGHGHFSYPKPSQFTSLLAKMARGMLALAPLVLFLLYISGTAESAAAVASTDFIKASCRSTAYPALCVQSLSLYASTIGQSPQQMAQTALSVSLAKAQSTKTYVTRLTKFKGLKAREYGAIKDCLDEIGDTVDRLSKSVEELKSMGRARGQAFIWHMSNIETWVSAALTDENTCMDGFSGRTLDGKIKASVRAQFTQVGQVTSNALALINKFAANH</sequence>
<protein>
    <recommendedName>
        <fullName evidence="2">Pectinesterase inhibitor domain-containing protein</fullName>
    </recommendedName>
</protein>
<evidence type="ECO:0000259" key="2">
    <source>
        <dbReference type="SMART" id="SM00856"/>
    </source>
</evidence>
<dbReference type="SUPFAM" id="SSF101148">
    <property type="entry name" value="Plant invertase/pectin methylesterase inhibitor"/>
    <property type="match status" value="1"/>
</dbReference>
<feature type="domain" description="Pectinesterase inhibitor" evidence="2">
    <location>
        <begin position="63"/>
        <end position="222"/>
    </location>
</feature>
<proteinExistence type="predicted"/>
<evidence type="ECO:0000313" key="3">
    <source>
        <dbReference type="EMBL" id="KAK2975844.1"/>
    </source>
</evidence>
<gene>
    <name evidence="3" type="ORF">RJ640_022861</name>
</gene>
<dbReference type="GO" id="GO:0046910">
    <property type="term" value="F:pectinesterase inhibitor activity"/>
    <property type="evidence" value="ECO:0007669"/>
    <property type="project" value="UniProtKB-ARBA"/>
</dbReference>
<dbReference type="NCBIfam" id="TIGR01614">
    <property type="entry name" value="PME_inhib"/>
    <property type="match status" value="1"/>
</dbReference>
<comment type="caution">
    <text evidence="3">The sequence shown here is derived from an EMBL/GenBank/DDBJ whole genome shotgun (WGS) entry which is preliminary data.</text>
</comment>
<name>A0AA88QRH1_9ASTE</name>
<dbReference type="PANTHER" id="PTHR31080">
    <property type="entry name" value="PECTINESTERASE INHIBITOR-LIKE"/>
    <property type="match status" value="1"/>
</dbReference>
<dbReference type="AlphaFoldDB" id="A0AA88QRH1"/>
<dbReference type="InterPro" id="IPR035513">
    <property type="entry name" value="Invertase/methylesterase_inhib"/>
</dbReference>
<dbReference type="Pfam" id="PF04043">
    <property type="entry name" value="PMEI"/>
    <property type="match status" value="1"/>
</dbReference>
<keyword evidence="1" id="KW-0732">Signal</keyword>
<dbReference type="CDD" id="cd15798">
    <property type="entry name" value="PMEI-like_3"/>
    <property type="match status" value="1"/>
</dbReference>
<evidence type="ECO:0000256" key="1">
    <source>
        <dbReference type="ARBA" id="ARBA00022729"/>
    </source>
</evidence>
<organism evidence="3 4">
    <name type="scientific">Escallonia rubra</name>
    <dbReference type="NCBI Taxonomy" id="112253"/>
    <lineage>
        <taxon>Eukaryota</taxon>
        <taxon>Viridiplantae</taxon>
        <taxon>Streptophyta</taxon>
        <taxon>Embryophyta</taxon>
        <taxon>Tracheophyta</taxon>
        <taxon>Spermatophyta</taxon>
        <taxon>Magnoliopsida</taxon>
        <taxon>eudicotyledons</taxon>
        <taxon>Gunneridae</taxon>
        <taxon>Pentapetalae</taxon>
        <taxon>asterids</taxon>
        <taxon>campanulids</taxon>
        <taxon>Escalloniales</taxon>
        <taxon>Escalloniaceae</taxon>
        <taxon>Escallonia</taxon>
    </lineage>
</organism>
<dbReference type="InterPro" id="IPR051955">
    <property type="entry name" value="PME_Inhibitor"/>
</dbReference>
<dbReference type="FunFam" id="1.20.140.40:FF:000005">
    <property type="entry name" value="Pectin methylesterase inhibitor 1"/>
    <property type="match status" value="1"/>
</dbReference>
<dbReference type="EMBL" id="JAVXUO010002150">
    <property type="protein sequence ID" value="KAK2975844.1"/>
    <property type="molecule type" value="Genomic_DNA"/>
</dbReference>
<reference evidence="3" key="1">
    <citation type="submission" date="2022-12" db="EMBL/GenBank/DDBJ databases">
        <title>Draft genome assemblies for two species of Escallonia (Escalloniales).</title>
        <authorList>
            <person name="Chanderbali A."/>
            <person name="Dervinis C."/>
            <person name="Anghel I."/>
            <person name="Soltis D."/>
            <person name="Soltis P."/>
            <person name="Zapata F."/>
        </authorList>
    </citation>
    <scope>NUCLEOTIDE SEQUENCE</scope>
    <source>
        <strain evidence="3">UCBG92.1500</strain>
        <tissue evidence="3">Leaf</tissue>
    </source>
</reference>